<sequence>GCYQDIGDNTVIDTPVAAISRDEDKLDVLEYIEVVSGHVFHRLSGL</sequence>
<reference evidence="1" key="1">
    <citation type="journal article" date="2014" name="Front. Microbiol.">
        <title>High frequency of phylogenetically diverse reductive dehalogenase-homologous genes in deep subseafloor sedimentary metagenomes.</title>
        <authorList>
            <person name="Kawai M."/>
            <person name="Futagami T."/>
            <person name="Toyoda A."/>
            <person name="Takaki Y."/>
            <person name="Nishi S."/>
            <person name="Hori S."/>
            <person name="Arai W."/>
            <person name="Tsubouchi T."/>
            <person name="Morono Y."/>
            <person name="Uchiyama I."/>
            <person name="Ito T."/>
            <person name="Fujiyama A."/>
            <person name="Inagaki F."/>
            <person name="Takami H."/>
        </authorList>
    </citation>
    <scope>NUCLEOTIDE SEQUENCE</scope>
    <source>
        <strain evidence="1">Expedition CK06-06</strain>
    </source>
</reference>
<feature type="non-terminal residue" evidence="1">
    <location>
        <position position="1"/>
    </location>
</feature>
<dbReference type="AlphaFoldDB" id="X0UI98"/>
<dbReference type="EMBL" id="BARS01021588">
    <property type="protein sequence ID" value="GAG05340.1"/>
    <property type="molecule type" value="Genomic_DNA"/>
</dbReference>
<comment type="caution">
    <text evidence="1">The sequence shown here is derived from an EMBL/GenBank/DDBJ whole genome shotgun (WGS) entry which is preliminary data.</text>
</comment>
<evidence type="ECO:0000313" key="1">
    <source>
        <dbReference type="EMBL" id="GAG05340.1"/>
    </source>
</evidence>
<organism evidence="1">
    <name type="scientific">marine sediment metagenome</name>
    <dbReference type="NCBI Taxonomy" id="412755"/>
    <lineage>
        <taxon>unclassified sequences</taxon>
        <taxon>metagenomes</taxon>
        <taxon>ecological metagenomes</taxon>
    </lineage>
</organism>
<name>X0UI98_9ZZZZ</name>
<gene>
    <name evidence="1" type="ORF">S01H1_34650</name>
</gene>
<accession>X0UI98</accession>
<proteinExistence type="predicted"/>
<protein>
    <submittedName>
        <fullName evidence="1">Uncharacterized protein</fullName>
    </submittedName>
</protein>